<reference evidence="10 11" key="1">
    <citation type="submission" date="2019-02" db="EMBL/GenBank/DDBJ databases">
        <title>Deep-cultivation of Planctomycetes and their phenomic and genomic characterization uncovers novel biology.</title>
        <authorList>
            <person name="Wiegand S."/>
            <person name="Jogler M."/>
            <person name="Boedeker C."/>
            <person name="Pinto D."/>
            <person name="Vollmers J."/>
            <person name="Rivas-Marin E."/>
            <person name="Kohn T."/>
            <person name="Peeters S.H."/>
            <person name="Heuer A."/>
            <person name="Rast P."/>
            <person name="Oberbeckmann S."/>
            <person name="Bunk B."/>
            <person name="Jeske O."/>
            <person name="Meyerdierks A."/>
            <person name="Storesund J.E."/>
            <person name="Kallscheuer N."/>
            <person name="Luecker S."/>
            <person name="Lage O.M."/>
            <person name="Pohl T."/>
            <person name="Merkel B.J."/>
            <person name="Hornburger P."/>
            <person name="Mueller R.-W."/>
            <person name="Bruemmer F."/>
            <person name="Labrenz M."/>
            <person name="Spormann A.M."/>
            <person name="Op Den Camp H."/>
            <person name="Overmann J."/>
            <person name="Amann R."/>
            <person name="Jetten M.S.M."/>
            <person name="Mascher T."/>
            <person name="Medema M.H."/>
            <person name="Devos D.P."/>
            <person name="Kaster A.-K."/>
            <person name="Ovreas L."/>
            <person name="Rohde M."/>
            <person name="Galperin M.Y."/>
            <person name="Jogler C."/>
        </authorList>
    </citation>
    <scope>NUCLEOTIDE SEQUENCE [LARGE SCALE GENOMIC DNA]</scope>
    <source>
        <strain evidence="10 11">Poly41</strain>
    </source>
</reference>
<dbReference type="SUPFAM" id="SSF81593">
    <property type="entry name" value="Nucleotidyltransferase substrate binding subunit/domain"/>
    <property type="match status" value="2"/>
</dbReference>
<feature type="region of interest" description="Disordered" evidence="7">
    <location>
        <begin position="379"/>
        <end position="418"/>
    </location>
</feature>
<protein>
    <submittedName>
        <fullName evidence="10">Glutamate-ammonia-ligase adenylyltransferase</fullName>
        <ecNumber evidence="10">2.7.7.42</ecNumber>
    </submittedName>
</protein>
<feature type="domain" description="PII-uridylyltransferase/Glutamine-synthetase adenylyltransferase" evidence="9">
    <location>
        <begin position="929"/>
        <end position="1056"/>
    </location>
</feature>
<dbReference type="Pfam" id="PF08335">
    <property type="entry name" value="GlnD_UR_UTase"/>
    <property type="match status" value="2"/>
</dbReference>
<dbReference type="InterPro" id="IPR005190">
    <property type="entry name" value="GlnE_rpt_dom"/>
</dbReference>
<dbReference type="InterPro" id="IPR023057">
    <property type="entry name" value="GlnE"/>
</dbReference>
<gene>
    <name evidence="10" type="primary">glnE</name>
    <name evidence="10" type="ORF">Poly41_12290</name>
</gene>
<keyword evidence="2 10" id="KW-0548">Nucleotidyltransferase</keyword>
<sequence>MNAPSESQPPFEKQTTGDDRPSTGRPRRWTKVIPFKSPEEASKNIEWIWRFEGSDSLHASLQKQLIEGLRLHDDPDDLLIRLRLFLDACPDPAARLSSFATDETALQSLLQIFANCRPLSMRLIADPNRFDWLRQSGGASLDRDALTSDLEKALDVLDDPVRAAEVIRDFLDRETSRVIYGEFVRAMVPEKVGRQLSCIGDAVVCCGLNFTLKYLSNQRGTPQMPSGNVPQVTVIGLGHFGAEEMSYGDALELVFLFDRIDSWNQTHREFYEQLVREFTRLLRAEALHPFQQLMGMQVDLRSSPKYETGTRICSSFEAIRIYETSGRTWQRLGYIKARVVAGSDELGRAFLDRLQPWVYHRFISRTDLAEIRTFQHKLQRRTDSDTHGNVATKDRTNHATTDPAASQPVPPLNVLKAPGGRNDINRTVQFLQLLHGGDLKSVRIGNTYDAIVALEQAGCVTSQEASLLSENHARLTRLQHQLTVSLGVDDAIVPSETAEIERIAWRLGIRNTETHQGDANRFLDQLNEVFVLNRRIINHLMLDAPDDGAVVAAETELMLDPDPTAEMVDKTLSKHHLKHPRRAMEDLVSLSTESVPFLSPHRCRHFFSLIAPALLSEIAKTPMPGRTLASLVKVTESLGAKATLWELFAANRPTMQLMVRLCASAPYLVGILVENPGMIDELVDSLLMDRLPSAQRLDAQSMELCRGAQDLDPILHSFKNSAHLTIGVRNILGKESLAATQQSLGDTADACLRRIAEYETECLASQFGDPVTANGDPAELILLGLGKLGGREPNYHSDLDVVFLYSDDGETQRRTGGPRSTTTNRSFFNQLARRVLERIETTGPRGRLYEVEGRLRPTGDEGMLAVSIVDFLKRFDQEDLPLWQWMAICKSRSISGSRVDRADLESRIANVITRAPWRPDWASKIRQLRLRMQETATPGNLKRGEGGTADVEFVSQALTLRFAAQSPEVVDSNTVVSLRLLSEAGHLPEEEALQLIAGYQTIRGVELNLRLMNSPLRHELPREDYLMQNLAFLMNENDSKMIVAACSQARQRNRKLLNRILDRISS</sequence>
<dbReference type="OrthoDB" id="9759366at2"/>
<name>A0A5C6DWX3_9BACT</name>
<keyword evidence="4" id="KW-0067">ATP-binding</keyword>
<proteinExistence type="predicted"/>
<dbReference type="AlphaFoldDB" id="A0A5C6DWX3"/>
<evidence type="ECO:0000256" key="1">
    <source>
        <dbReference type="ARBA" id="ARBA00022679"/>
    </source>
</evidence>
<dbReference type="InterPro" id="IPR043519">
    <property type="entry name" value="NT_sf"/>
</dbReference>
<feature type="domain" description="PII-uridylyltransferase/Glutamine-synthetase adenylyltransferase" evidence="9">
    <location>
        <begin position="413"/>
        <end position="530"/>
    </location>
</feature>
<evidence type="ECO:0000256" key="6">
    <source>
        <dbReference type="ARBA" id="ARBA00023268"/>
    </source>
</evidence>
<dbReference type="GO" id="GO:0008882">
    <property type="term" value="F:[glutamate-ammonia-ligase] adenylyltransferase activity"/>
    <property type="evidence" value="ECO:0007669"/>
    <property type="project" value="UniProtKB-EC"/>
</dbReference>
<keyword evidence="10" id="KW-0436">Ligase</keyword>
<dbReference type="GO" id="GO:0005524">
    <property type="term" value="F:ATP binding"/>
    <property type="evidence" value="ECO:0007669"/>
    <property type="project" value="UniProtKB-KW"/>
</dbReference>
<evidence type="ECO:0000259" key="9">
    <source>
        <dbReference type="Pfam" id="PF08335"/>
    </source>
</evidence>
<dbReference type="Pfam" id="PF03710">
    <property type="entry name" value="GlnE"/>
    <property type="match status" value="2"/>
</dbReference>
<dbReference type="InterPro" id="IPR013546">
    <property type="entry name" value="PII_UdlTrfase/GS_AdlTrfase"/>
</dbReference>
<evidence type="ECO:0000256" key="2">
    <source>
        <dbReference type="ARBA" id="ARBA00022695"/>
    </source>
</evidence>
<dbReference type="Proteomes" id="UP000319143">
    <property type="component" value="Unassembled WGS sequence"/>
</dbReference>
<feature type="domain" description="Glutamate-ammonia ligase adenylyltransferase repeated" evidence="8">
    <location>
        <begin position="656"/>
        <end position="898"/>
    </location>
</feature>
<accession>A0A5C6DWX3</accession>
<dbReference type="SUPFAM" id="SSF81301">
    <property type="entry name" value="Nucleotidyltransferase"/>
    <property type="match status" value="2"/>
</dbReference>
<dbReference type="Gene3D" id="1.20.120.330">
    <property type="entry name" value="Nucleotidyltransferases domain 2"/>
    <property type="match status" value="2"/>
</dbReference>
<evidence type="ECO:0000313" key="10">
    <source>
        <dbReference type="EMBL" id="TWU40397.1"/>
    </source>
</evidence>
<keyword evidence="5" id="KW-0460">Magnesium</keyword>
<evidence type="ECO:0000256" key="4">
    <source>
        <dbReference type="ARBA" id="ARBA00022840"/>
    </source>
</evidence>
<dbReference type="PANTHER" id="PTHR30621">
    <property type="entry name" value="GLUTAMINE SYNTHETASE ADENYLYLTRANSFERASE"/>
    <property type="match status" value="1"/>
</dbReference>
<keyword evidence="11" id="KW-1185">Reference proteome</keyword>
<dbReference type="Gene3D" id="1.20.120.1510">
    <property type="match status" value="1"/>
</dbReference>
<feature type="domain" description="Glutamate-ammonia ligase adenylyltransferase repeated" evidence="8">
    <location>
        <begin position="107"/>
        <end position="351"/>
    </location>
</feature>
<organism evidence="10 11">
    <name type="scientific">Novipirellula artificiosorum</name>
    <dbReference type="NCBI Taxonomy" id="2528016"/>
    <lineage>
        <taxon>Bacteria</taxon>
        <taxon>Pseudomonadati</taxon>
        <taxon>Planctomycetota</taxon>
        <taxon>Planctomycetia</taxon>
        <taxon>Pirellulales</taxon>
        <taxon>Pirellulaceae</taxon>
        <taxon>Novipirellula</taxon>
    </lineage>
</organism>
<evidence type="ECO:0000256" key="7">
    <source>
        <dbReference type="SAM" id="MobiDB-lite"/>
    </source>
</evidence>
<dbReference type="GO" id="GO:0005829">
    <property type="term" value="C:cytosol"/>
    <property type="evidence" value="ECO:0007669"/>
    <property type="project" value="TreeGrafter"/>
</dbReference>
<feature type="region of interest" description="Disordered" evidence="7">
    <location>
        <begin position="1"/>
        <end position="29"/>
    </location>
</feature>
<feature type="compositionally biased region" description="Basic and acidic residues" evidence="7">
    <location>
        <begin position="380"/>
        <end position="397"/>
    </location>
</feature>
<evidence type="ECO:0000313" key="11">
    <source>
        <dbReference type="Proteomes" id="UP000319143"/>
    </source>
</evidence>
<dbReference type="GO" id="GO:0016874">
    <property type="term" value="F:ligase activity"/>
    <property type="evidence" value="ECO:0007669"/>
    <property type="project" value="UniProtKB-KW"/>
</dbReference>
<evidence type="ECO:0000259" key="8">
    <source>
        <dbReference type="Pfam" id="PF03710"/>
    </source>
</evidence>
<dbReference type="GO" id="GO:0000820">
    <property type="term" value="P:regulation of glutamine family amino acid metabolic process"/>
    <property type="evidence" value="ECO:0007669"/>
    <property type="project" value="TreeGrafter"/>
</dbReference>
<keyword evidence="3" id="KW-0547">Nucleotide-binding</keyword>
<comment type="caution">
    <text evidence="10">The sequence shown here is derived from an EMBL/GenBank/DDBJ whole genome shotgun (WGS) entry which is preliminary data.</text>
</comment>
<evidence type="ECO:0000256" key="5">
    <source>
        <dbReference type="ARBA" id="ARBA00022842"/>
    </source>
</evidence>
<dbReference type="EMBL" id="SJPV01000002">
    <property type="protein sequence ID" value="TWU40397.1"/>
    <property type="molecule type" value="Genomic_DNA"/>
</dbReference>
<dbReference type="Gene3D" id="3.30.460.10">
    <property type="entry name" value="Beta Polymerase, domain 2"/>
    <property type="match status" value="2"/>
</dbReference>
<keyword evidence="6" id="KW-0511">Multifunctional enzyme</keyword>
<dbReference type="RefSeq" id="WP_146525029.1">
    <property type="nucleotide sequence ID" value="NZ_SJPV01000002.1"/>
</dbReference>
<dbReference type="EC" id="2.7.7.42" evidence="10"/>
<keyword evidence="1 10" id="KW-0808">Transferase</keyword>
<evidence type="ECO:0000256" key="3">
    <source>
        <dbReference type="ARBA" id="ARBA00022741"/>
    </source>
</evidence>
<dbReference type="PANTHER" id="PTHR30621:SF0">
    <property type="entry name" value="BIFUNCTIONAL GLUTAMINE SYNTHETASE ADENYLYLTRANSFERASE_ADENYLYL-REMOVING ENZYME"/>
    <property type="match status" value="1"/>
</dbReference>